<dbReference type="PANTHER" id="PTHR11102:SF160">
    <property type="entry name" value="ERAD-ASSOCIATED E3 UBIQUITIN-PROTEIN LIGASE COMPONENT HRD3"/>
    <property type="match status" value="1"/>
</dbReference>
<dbReference type="Gene3D" id="1.25.40.10">
    <property type="entry name" value="Tetratricopeptide repeat domain"/>
    <property type="match status" value="2"/>
</dbReference>
<gene>
    <name evidence="3" type="ORF">QO005_004458</name>
</gene>
<feature type="region of interest" description="Disordered" evidence="1">
    <location>
        <begin position="375"/>
        <end position="445"/>
    </location>
</feature>
<comment type="caution">
    <text evidence="3">The sequence shown here is derived from an EMBL/GenBank/DDBJ whole genome shotgun (WGS) entry which is preliminary data.</text>
</comment>
<dbReference type="SUPFAM" id="SSF81901">
    <property type="entry name" value="HCP-like"/>
    <property type="match status" value="1"/>
</dbReference>
<name>A0ABU0IIM0_9HYPH</name>
<proteinExistence type="predicted"/>
<keyword evidence="4" id="KW-1185">Reference proteome</keyword>
<dbReference type="PROSITE" id="PS51257">
    <property type="entry name" value="PROKAR_LIPOPROTEIN"/>
    <property type="match status" value="1"/>
</dbReference>
<protein>
    <submittedName>
        <fullName evidence="3">TPR repeat protein</fullName>
    </submittedName>
</protein>
<dbReference type="SMART" id="SM00671">
    <property type="entry name" value="SEL1"/>
    <property type="match status" value="6"/>
</dbReference>
<evidence type="ECO:0000256" key="2">
    <source>
        <dbReference type="SAM" id="SignalP"/>
    </source>
</evidence>
<evidence type="ECO:0000313" key="3">
    <source>
        <dbReference type="EMBL" id="MDQ0458100.1"/>
    </source>
</evidence>
<dbReference type="Proteomes" id="UP001235269">
    <property type="component" value="Unassembled WGS sequence"/>
</dbReference>
<evidence type="ECO:0000313" key="4">
    <source>
        <dbReference type="Proteomes" id="UP001235269"/>
    </source>
</evidence>
<sequence length="445" mass="47544">MSFRILLSSAPFLLSACLAAPMALAQVQDAAPLEPVSEDETAPGQDVSVPSLVTVPPPSGEAGKMQRPSNGADQPAGGITLMERMGLPLPDLPPEKPFAGKVDEAYGAFQRGLFGTAFDKALPLAQKGDPAAQTLIGELISRGLAVKRDMKGAAFWYGEAAKGGDPSAMFKYALMLMEGRFVQPDRPLAEEYMHKAADAGNASAQFNWGQILVSRTPGEKGLREALPYYEKSAEQGIADAQYAVSQIYRRLPGLPQEKRAKARSYLERAARSGFDTAQLDMGIWLINGIEGPIDLEGGFKWLRIAAIRGNVSAQNRLSHAYVLALGTRPNPVEAAKWYILSRRAGLNDPGLEDFYLGLPDSQQKQALEAANKFRANQRERGGKAETPANSPKAAAEAKPQNQPRPGEIKDLPGVSLNPSVAMDDDDDAPAKGDQPEAAPGTTAAP</sequence>
<reference evidence="3 4" key="1">
    <citation type="submission" date="2023-07" db="EMBL/GenBank/DDBJ databases">
        <title>Genomic Encyclopedia of Type Strains, Phase IV (KMG-IV): sequencing the most valuable type-strain genomes for metagenomic binning, comparative biology and taxonomic classification.</title>
        <authorList>
            <person name="Goeker M."/>
        </authorList>
    </citation>
    <scope>NUCLEOTIDE SEQUENCE [LARGE SCALE GENOMIC DNA]</scope>
    <source>
        <strain evidence="3 4">DSM 100301</strain>
    </source>
</reference>
<dbReference type="InterPro" id="IPR006597">
    <property type="entry name" value="Sel1-like"/>
</dbReference>
<feature type="chain" id="PRO_5046864270" evidence="2">
    <location>
        <begin position="26"/>
        <end position="445"/>
    </location>
</feature>
<feature type="signal peptide" evidence="2">
    <location>
        <begin position="1"/>
        <end position="25"/>
    </location>
</feature>
<dbReference type="PANTHER" id="PTHR11102">
    <property type="entry name" value="SEL-1-LIKE PROTEIN"/>
    <property type="match status" value="1"/>
</dbReference>
<accession>A0ABU0IIM0</accession>
<organism evidence="3 4">
    <name type="scientific">Rhizobium paknamense</name>
    <dbReference type="NCBI Taxonomy" id="1206817"/>
    <lineage>
        <taxon>Bacteria</taxon>
        <taxon>Pseudomonadati</taxon>
        <taxon>Pseudomonadota</taxon>
        <taxon>Alphaproteobacteria</taxon>
        <taxon>Hyphomicrobiales</taxon>
        <taxon>Rhizobiaceae</taxon>
        <taxon>Rhizobium/Agrobacterium group</taxon>
        <taxon>Rhizobium</taxon>
    </lineage>
</organism>
<dbReference type="Pfam" id="PF08238">
    <property type="entry name" value="Sel1"/>
    <property type="match status" value="6"/>
</dbReference>
<keyword evidence="2" id="KW-0732">Signal</keyword>
<evidence type="ECO:0000256" key="1">
    <source>
        <dbReference type="SAM" id="MobiDB-lite"/>
    </source>
</evidence>
<dbReference type="InterPro" id="IPR050767">
    <property type="entry name" value="Sel1_AlgK"/>
</dbReference>
<dbReference type="InterPro" id="IPR011990">
    <property type="entry name" value="TPR-like_helical_dom_sf"/>
</dbReference>
<dbReference type="EMBL" id="JAUSWH010000022">
    <property type="protein sequence ID" value="MDQ0458100.1"/>
    <property type="molecule type" value="Genomic_DNA"/>
</dbReference>